<evidence type="ECO:0000256" key="5">
    <source>
        <dbReference type="ARBA" id="ARBA00022840"/>
    </source>
</evidence>
<keyword evidence="2" id="KW-0813">Transport</keyword>
<organism evidence="11 12">
    <name type="scientific">Pseudomonas brassicacearum (strain NFM421)</name>
    <dbReference type="NCBI Taxonomy" id="994484"/>
    <lineage>
        <taxon>Bacteria</taxon>
        <taxon>Pseudomonadati</taxon>
        <taxon>Pseudomonadota</taxon>
        <taxon>Gammaproteobacteria</taxon>
        <taxon>Pseudomonadales</taxon>
        <taxon>Pseudomonadaceae</taxon>
        <taxon>Pseudomonas</taxon>
    </lineage>
</organism>
<evidence type="ECO:0000259" key="10">
    <source>
        <dbReference type="SMART" id="SM00382"/>
    </source>
</evidence>
<dbReference type="GO" id="GO:0008564">
    <property type="term" value="F:protein-exporting ATPase activity"/>
    <property type="evidence" value="ECO:0007669"/>
    <property type="project" value="UniProtKB-EC"/>
</dbReference>
<dbReference type="Gene3D" id="3.40.50.12240">
    <property type="match status" value="1"/>
</dbReference>
<dbReference type="GO" id="GO:0005524">
    <property type="term" value="F:ATP binding"/>
    <property type="evidence" value="ECO:0007669"/>
    <property type="project" value="UniProtKB-KW"/>
</dbReference>
<evidence type="ECO:0000256" key="6">
    <source>
        <dbReference type="ARBA" id="ARBA00022927"/>
    </source>
</evidence>
<dbReference type="EC" id="7.4.2.8" evidence="8"/>
<evidence type="ECO:0000256" key="8">
    <source>
        <dbReference type="ARBA" id="ARBA00024382"/>
    </source>
</evidence>
<dbReference type="PANTHER" id="PTHR15184:SF9">
    <property type="entry name" value="SPI-1 TYPE 3 SECRETION SYSTEM ATPASE"/>
    <property type="match status" value="1"/>
</dbReference>
<dbReference type="GO" id="GO:0005737">
    <property type="term" value="C:cytoplasm"/>
    <property type="evidence" value="ECO:0007669"/>
    <property type="project" value="UniProtKB-SubCell"/>
</dbReference>
<keyword evidence="5" id="KW-0067">ATP-binding</keyword>
<dbReference type="InterPro" id="IPR005714">
    <property type="entry name" value="ATPase_T3SS_FliI/YscN"/>
</dbReference>
<dbReference type="InterPro" id="IPR040627">
    <property type="entry name" value="T3SS_ATPase_C"/>
</dbReference>
<reference evidence="11 12" key="1">
    <citation type="journal article" date="2011" name="J. Bacteriol.">
        <title>Complete genome sequence of a beneficial plant root-associated bacterium, Pseudomonas brassicacearum.</title>
        <authorList>
            <person name="Ortet P."/>
            <person name="Barakat M."/>
            <person name="Lalaouna D."/>
            <person name="Fochesato S."/>
            <person name="Barbe V."/>
            <person name="Vacherie B."/>
            <person name="Santaella C."/>
            <person name="Heulin T."/>
            <person name="Achouak W."/>
        </authorList>
    </citation>
    <scope>NUCLEOTIDE SEQUENCE [LARGE SCALE GENOMIC DNA]</scope>
    <source>
        <strain evidence="11 12">NFM421</strain>
    </source>
</reference>
<dbReference type="InterPro" id="IPR027417">
    <property type="entry name" value="P-loop_NTPase"/>
</dbReference>
<dbReference type="EMBL" id="CP002585">
    <property type="protein sequence ID" value="AEA68698.1"/>
    <property type="molecule type" value="Genomic_DNA"/>
</dbReference>
<comment type="catalytic activity">
    <reaction evidence="9">
        <text>ATP + H2O + cellular proteinSide 1 = ADP + phosphate + cellular proteinSide 2.</text>
        <dbReference type="EC" id="7.4.2.8"/>
    </reaction>
</comment>
<dbReference type="Pfam" id="PF18269">
    <property type="entry name" value="T3SS_ATPase_C"/>
    <property type="match status" value="1"/>
</dbReference>
<evidence type="ECO:0000256" key="1">
    <source>
        <dbReference type="ARBA" id="ARBA00004496"/>
    </source>
</evidence>
<dbReference type="Pfam" id="PF00006">
    <property type="entry name" value="ATP-synt_ab"/>
    <property type="match status" value="1"/>
</dbReference>
<keyword evidence="7" id="KW-1278">Translocase</keyword>
<dbReference type="KEGG" id="pba:PSEBR_a2419"/>
<name>F2KFN2_PSEBN</name>
<dbReference type="GO" id="GO:0030254">
    <property type="term" value="P:protein secretion by the type III secretion system"/>
    <property type="evidence" value="ECO:0007669"/>
    <property type="project" value="InterPro"/>
</dbReference>
<gene>
    <name evidence="11" type="ORF">PSEBR_a2419</name>
</gene>
<dbReference type="FunFam" id="3.40.50.12240:FF:000002">
    <property type="entry name" value="Flagellum-specific ATP synthase FliI"/>
    <property type="match status" value="1"/>
</dbReference>
<dbReference type="GO" id="GO:0030257">
    <property type="term" value="C:type III protein secretion system complex"/>
    <property type="evidence" value="ECO:0007669"/>
    <property type="project" value="InterPro"/>
</dbReference>
<dbReference type="STRING" id="994484.PSEBR_a2419"/>
<dbReference type="AlphaFoldDB" id="F2KFN2"/>
<reference key="2">
    <citation type="submission" date="2011-03" db="EMBL/GenBank/DDBJ databases">
        <title>Complete Genome Sequence of a beneficial plant roots-associated bacterium Pseudomonas brassicacearum.</title>
        <authorList>
            <person name="Ortet P."/>
            <person name="Barakat M."/>
            <person name="Lalaouna D."/>
            <person name="Fochesato S."/>
            <person name="Barbe V."/>
            <person name="Santaella C."/>
            <person name="Heulin T."/>
            <person name="Achouak W."/>
        </authorList>
    </citation>
    <scope>NUCLEOTIDE SEQUENCE</scope>
    <source>
        <strain>NFM421</strain>
    </source>
</reference>
<evidence type="ECO:0000256" key="3">
    <source>
        <dbReference type="ARBA" id="ARBA00022490"/>
    </source>
</evidence>
<sequence>MAVWQGLESRLITQLSQARLCRRLGRLSSIQGMVLHATGLDVRLGELVDIHPARGGEVIAAEVVGLRSESTLLMPYGPVDGLCLASEVHARGTPYTVPVGASLLGRVLDATCNPLDDLPAPEGLTRKPRFVAPINPLHRSPIDTTLLTGVKAVDVFTPLGRGQRIGIFAGSGVGKSTLLGMMSKYADADVIVIALIGERGREVGDFIRDSLGPEGLKKAVVIAAAAEQPAVLRRQAAYTATTIAEWFRAQGKHVLLIMDSITRFALAQREIGLSTGEPMGSRGYTPSVFALLPPLMERAGALNGQGSITGVYTVLVEGDDMNEPVADHMRAILDGHIVLSRSVAARGHWPAIDVLHSISRLVGALHTPERKTQVERLRSALGNYQNSVDLIELGAYEKGSQPLLDTMIDLKPEFDALLQQTPQEHFSASSTWQTVQQLVQRLGKGVSDAR</sequence>
<evidence type="ECO:0000313" key="11">
    <source>
        <dbReference type="EMBL" id="AEA68698.1"/>
    </source>
</evidence>
<dbReference type="SUPFAM" id="SSF52540">
    <property type="entry name" value="P-loop containing nucleoside triphosphate hydrolases"/>
    <property type="match status" value="1"/>
</dbReference>
<protein>
    <recommendedName>
        <fullName evidence="8">protein-secreting ATPase</fullName>
        <ecNumber evidence="8">7.4.2.8</ecNumber>
    </recommendedName>
</protein>
<dbReference type="CDD" id="cd01136">
    <property type="entry name" value="ATPase_flagellum-secretory_path_III"/>
    <property type="match status" value="1"/>
</dbReference>
<dbReference type="InterPro" id="IPR000194">
    <property type="entry name" value="ATPase_F1/V1/A1_a/bsu_nucl-bd"/>
</dbReference>
<dbReference type="PROSITE" id="PS00152">
    <property type="entry name" value="ATPASE_ALPHA_BETA"/>
    <property type="match status" value="1"/>
</dbReference>
<dbReference type="InterPro" id="IPR003593">
    <property type="entry name" value="AAA+_ATPase"/>
</dbReference>
<keyword evidence="6" id="KW-0653">Protein transport</keyword>
<evidence type="ECO:0000256" key="9">
    <source>
        <dbReference type="ARBA" id="ARBA00034006"/>
    </source>
</evidence>
<proteinExistence type="predicted"/>
<dbReference type="GO" id="GO:0016887">
    <property type="term" value="F:ATP hydrolysis activity"/>
    <property type="evidence" value="ECO:0007669"/>
    <property type="project" value="InterPro"/>
</dbReference>
<evidence type="ECO:0000313" key="12">
    <source>
        <dbReference type="Proteomes" id="UP000006692"/>
    </source>
</evidence>
<dbReference type="SMART" id="SM00382">
    <property type="entry name" value="AAA"/>
    <property type="match status" value="1"/>
</dbReference>
<comment type="subcellular location">
    <subcellularLocation>
        <location evidence="1">Cytoplasm</location>
    </subcellularLocation>
</comment>
<evidence type="ECO:0000256" key="4">
    <source>
        <dbReference type="ARBA" id="ARBA00022741"/>
    </source>
</evidence>
<keyword evidence="4" id="KW-0547">Nucleotide-binding</keyword>
<evidence type="ECO:0000256" key="2">
    <source>
        <dbReference type="ARBA" id="ARBA00022448"/>
    </source>
</evidence>
<dbReference type="NCBIfam" id="TIGR01026">
    <property type="entry name" value="fliI_yscN"/>
    <property type="match status" value="1"/>
</dbReference>
<dbReference type="InterPro" id="IPR020003">
    <property type="entry name" value="ATPase_a/bsu_AS"/>
</dbReference>
<dbReference type="HOGENOM" id="CLU_022398_5_1_6"/>
<accession>F2KFN2</accession>
<dbReference type="PANTHER" id="PTHR15184">
    <property type="entry name" value="ATP SYNTHASE"/>
    <property type="match status" value="1"/>
</dbReference>
<evidence type="ECO:0000256" key="7">
    <source>
        <dbReference type="ARBA" id="ARBA00022967"/>
    </source>
</evidence>
<keyword evidence="3" id="KW-0963">Cytoplasm</keyword>
<dbReference type="InterPro" id="IPR050053">
    <property type="entry name" value="ATPase_alpha/beta_chains"/>
</dbReference>
<dbReference type="GO" id="GO:0046933">
    <property type="term" value="F:proton-transporting ATP synthase activity, rotational mechanism"/>
    <property type="evidence" value="ECO:0007669"/>
    <property type="project" value="TreeGrafter"/>
</dbReference>
<feature type="domain" description="AAA+ ATPase" evidence="10">
    <location>
        <begin position="161"/>
        <end position="343"/>
    </location>
</feature>
<dbReference type="Proteomes" id="UP000006692">
    <property type="component" value="Chromosome"/>
</dbReference>